<feature type="domain" description="GAG-pre-integrase" evidence="1">
    <location>
        <begin position="124"/>
        <end position="181"/>
    </location>
</feature>
<feature type="domain" description="Retroviral polymerase SH3-like" evidence="3">
    <location>
        <begin position="189"/>
        <end position="245"/>
    </location>
</feature>
<dbReference type="InterPro" id="IPR054722">
    <property type="entry name" value="PolX-like_BBD"/>
</dbReference>
<dbReference type="Proteomes" id="UP000006727">
    <property type="component" value="Chromosome 8"/>
</dbReference>
<reference evidence="5" key="3">
    <citation type="submission" date="2020-12" db="UniProtKB">
        <authorList>
            <consortium name="EnsemblPlants"/>
        </authorList>
    </citation>
    <scope>IDENTIFICATION</scope>
</reference>
<gene>
    <name evidence="4" type="ORF">PHYPA_011990</name>
</gene>
<evidence type="ECO:0000259" key="2">
    <source>
        <dbReference type="Pfam" id="PF22936"/>
    </source>
</evidence>
<dbReference type="InterPro" id="IPR025724">
    <property type="entry name" value="GAG-pre-integrase_dom"/>
</dbReference>
<evidence type="ECO:0000313" key="5">
    <source>
        <dbReference type="EnsemblPlants" id="Pp3c8_24030V3.1"/>
    </source>
</evidence>
<evidence type="ECO:0000259" key="3">
    <source>
        <dbReference type="Pfam" id="PF25597"/>
    </source>
</evidence>
<reference evidence="4 6" key="2">
    <citation type="journal article" date="2018" name="Plant J.">
        <title>The Physcomitrella patens chromosome-scale assembly reveals moss genome structure and evolution.</title>
        <authorList>
            <person name="Lang D."/>
            <person name="Ullrich K.K."/>
            <person name="Murat F."/>
            <person name="Fuchs J."/>
            <person name="Jenkins J."/>
            <person name="Haas F.B."/>
            <person name="Piednoel M."/>
            <person name="Gundlach H."/>
            <person name="Van Bel M."/>
            <person name="Meyberg R."/>
            <person name="Vives C."/>
            <person name="Morata J."/>
            <person name="Symeonidi A."/>
            <person name="Hiss M."/>
            <person name="Muchero W."/>
            <person name="Kamisugi Y."/>
            <person name="Saleh O."/>
            <person name="Blanc G."/>
            <person name="Decker E.L."/>
            <person name="van Gessel N."/>
            <person name="Grimwood J."/>
            <person name="Hayes R.D."/>
            <person name="Graham S.W."/>
            <person name="Gunter L.E."/>
            <person name="McDaniel S.F."/>
            <person name="Hoernstein S.N.W."/>
            <person name="Larsson A."/>
            <person name="Li F.W."/>
            <person name="Perroud P.F."/>
            <person name="Phillips J."/>
            <person name="Ranjan P."/>
            <person name="Rokshar D.S."/>
            <person name="Rothfels C.J."/>
            <person name="Schneider L."/>
            <person name="Shu S."/>
            <person name="Stevenson D.W."/>
            <person name="Thummler F."/>
            <person name="Tillich M."/>
            <person name="Villarreal Aguilar J.C."/>
            <person name="Widiez T."/>
            <person name="Wong G.K."/>
            <person name="Wymore A."/>
            <person name="Zhang Y."/>
            <person name="Zimmer A.D."/>
            <person name="Quatrano R.S."/>
            <person name="Mayer K.F.X."/>
            <person name="Goodstein D."/>
            <person name="Casacuberta J.M."/>
            <person name="Vandepoele K."/>
            <person name="Reski R."/>
            <person name="Cuming A.C."/>
            <person name="Tuskan G.A."/>
            <person name="Maumus F."/>
            <person name="Salse J."/>
            <person name="Schmutz J."/>
            <person name="Rensing S.A."/>
        </authorList>
    </citation>
    <scope>NUCLEOTIDE SEQUENCE [LARGE SCALE GENOMIC DNA]</scope>
    <source>
        <strain evidence="5 6">cv. Gransden 2004</strain>
    </source>
</reference>
<dbReference type="Pfam" id="PF25597">
    <property type="entry name" value="SH3_retrovirus"/>
    <property type="match status" value="1"/>
</dbReference>
<sequence length="341" mass="39258">MWYVDSEATQHMCHELEGFVKYIKHEDKQVVYLGDDTTLYIIEGHGDVNIKFINGDEKIIPNVLHISRLIKDLFSVKLLEKTGGEIRIRASTTTPINKFCQTIAICKLNLDLYELGTTILSNKPQIAIPTTTQLNKADLWHLRLGHINPQRLKQIQTMAKGIDSFDERKITLYQPCIEDKQHKEKFPTQAHVFIPKETRKKLDSHSQEALFLGYSEESKVYRLMNIQSQQILISRDVLFNENLHDLQTTPYLQKDNEELVLDLELLKHLSITKKTNEQILPSIQGMSFTSMSIPQETHVFDQSPIHSIPSNVGKQPPSHINVIEDFCQLSLQNDQDLTSCR</sequence>
<organism evidence="4">
    <name type="scientific">Physcomitrium patens</name>
    <name type="common">Spreading-leaved earth moss</name>
    <name type="synonym">Physcomitrella patens</name>
    <dbReference type="NCBI Taxonomy" id="3218"/>
    <lineage>
        <taxon>Eukaryota</taxon>
        <taxon>Viridiplantae</taxon>
        <taxon>Streptophyta</taxon>
        <taxon>Embryophyta</taxon>
        <taxon>Bryophyta</taxon>
        <taxon>Bryophytina</taxon>
        <taxon>Bryopsida</taxon>
        <taxon>Funariidae</taxon>
        <taxon>Funariales</taxon>
        <taxon>Funariaceae</taxon>
        <taxon>Physcomitrium</taxon>
    </lineage>
</organism>
<dbReference type="Gramene" id="Pp3c8_24030V3.1">
    <property type="protein sequence ID" value="Pp3c8_24030V3.1"/>
    <property type="gene ID" value="Pp3c8_24030"/>
</dbReference>
<name>A0A2K1K8J1_PHYPA</name>
<accession>A0A2K1K8J1</accession>
<evidence type="ECO:0000313" key="4">
    <source>
        <dbReference type="EMBL" id="PNR50093.1"/>
    </source>
</evidence>
<dbReference type="Pfam" id="PF13976">
    <property type="entry name" value="gag_pre-integrs"/>
    <property type="match status" value="1"/>
</dbReference>
<dbReference type="AlphaFoldDB" id="A0A2K1K8J1"/>
<keyword evidence="6" id="KW-1185">Reference proteome</keyword>
<feature type="domain" description="Retrovirus-related Pol polyprotein from transposon TNT 1-94-like beta-barrel" evidence="2">
    <location>
        <begin position="2"/>
        <end position="83"/>
    </location>
</feature>
<protein>
    <submittedName>
        <fullName evidence="4 5">Uncharacterized protein</fullName>
    </submittedName>
</protein>
<evidence type="ECO:0000259" key="1">
    <source>
        <dbReference type="Pfam" id="PF13976"/>
    </source>
</evidence>
<dbReference type="InParanoid" id="A0A2K1K8J1"/>
<dbReference type="EMBL" id="ABEU02000008">
    <property type="protein sequence ID" value="PNR50093.1"/>
    <property type="molecule type" value="Genomic_DNA"/>
</dbReference>
<reference evidence="4 6" key="1">
    <citation type="journal article" date="2008" name="Science">
        <title>The Physcomitrella genome reveals evolutionary insights into the conquest of land by plants.</title>
        <authorList>
            <person name="Rensing S."/>
            <person name="Lang D."/>
            <person name="Zimmer A."/>
            <person name="Terry A."/>
            <person name="Salamov A."/>
            <person name="Shapiro H."/>
            <person name="Nishiyama T."/>
            <person name="Perroud P.-F."/>
            <person name="Lindquist E."/>
            <person name="Kamisugi Y."/>
            <person name="Tanahashi T."/>
            <person name="Sakakibara K."/>
            <person name="Fujita T."/>
            <person name="Oishi K."/>
            <person name="Shin-I T."/>
            <person name="Kuroki Y."/>
            <person name="Toyoda A."/>
            <person name="Suzuki Y."/>
            <person name="Hashimoto A."/>
            <person name="Yamaguchi K."/>
            <person name="Sugano A."/>
            <person name="Kohara Y."/>
            <person name="Fujiyama A."/>
            <person name="Anterola A."/>
            <person name="Aoki S."/>
            <person name="Ashton N."/>
            <person name="Barbazuk W.B."/>
            <person name="Barker E."/>
            <person name="Bennetzen J."/>
            <person name="Bezanilla M."/>
            <person name="Blankenship R."/>
            <person name="Cho S.H."/>
            <person name="Dutcher S."/>
            <person name="Estelle M."/>
            <person name="Fawcett J.A."/>
            <person name="Gundlach H."/>
            <person name="Hanada K."/>
            <person name="Heyl A."/>
            <person name="Hicks K.A."/>
            <person name="Hugh J."/>
            <person name="Lohr M."/>
            <person name="Mayer K."/>
            <person name="Melkozernov A."/>
            <person name="Murata T."/>
            <person name="Nelson D."/>
            <person name="Pils B."/>
            <person name="Prigge M."/>
            <person name="Reiss B."/>
            <person name="Renner T."/>
            <person name="Rombauts S."/>
            <person name="Rushton P."/>
            <person name="Sanderfoot A."/>
            <person name="Schween G."/>
            <person name="Shiu S.-H."/>
            <person name="Stueber K."/>
            <person name="Theodoulou F.L."/>
            <person name="Tu H."/>
            <person name="Van de Peer Y."/>
            <person name="Verrier P.J."/>
            <person name="Waters E."/>
            <person name="Wood A."/>
            <person name="Yang L."/>
            <person name="Cove D."/>
            <person name="Cuming A."/>
            <person name="Hasebe M."/>
            <person name="Lucas S."/>
            <person name="Mishler D.B."/>
            <person name="Reski R."/>
            <person name="Grigoriev I."/>
            <person name="Quatrano R.S."/>
            <person name="Boore J.L."/>
        </authorList>
    </citation>
    <scope>NUCLEOTIDE SEQUENCE [LARGE SCALE GENOMIC DNA]</scope>
    <source>
        <strain evidence="5 6">cv. Gransden 2004</strain>
    </source>
</reference>
<evidence type="ECO:0000313" key="6">
    <source>
        <dbReference type="Proteomes" id="UP000006727"/>
    </source>
</evidence>
<dbReference type="Pfam" id="PF22936">
    <property type="entry name" value="Pol_BBD"/>
    <property type="match status" value="1"/>
</dbReference>
<proteinExistence type="predicted"/>
<dbReference type="InterPro" id="IPR057670">
    <property type="entry name" value="SH3_retrovirus"/>
</dbReference>
<dbReference type="EnsemblPlants" id="Pp3c8_24030V3.1">
    <property type="protein sequence ID" value="Pp3c8_24030V3.1"/>
    <property type="gene ID" value="Pp3c8_24030"/>
</dbReference>